<dbReference type="RefSeq" id="WP_138856919.1">
    <property type="nucleotide sequence ID" value="NZ_CP040709.1"/>
</dbReference>
<name>A0A840S4X7_9BURK</name>
<dbReference type="InterPro" id="IPR003660">
    <property type="entry name" value="HAMP_dom"/>
</dbReference>
<dbReference type="InterPro" id="IPR008207">
    <property type="entry name" value="Sig_transdc_His_kin_Hpt_dom"/>
</dbReference>
<evidence type="ECO:0000313" key="18">
    <source>
        <dbReference type="Proteomes" id="UP000554837"/>
    </source>
</evidence>
<dbReference type="Gene3D" id="1.10.287.130">
    <property type="match status" value="1"/>
</dbReference>
<evidence type="ECO:0000259" key="15">
    <source>
        <dbReference type="PROSITE" id="PS50110"/>
    </source>
</evidence>
<dbReference type="CDD" id="cd00082">
    <property type="entry name" value="HisKA"/>
    <property type="match status" value="1"/>
</dbReference>
<evidence type="ECO:0000256" key="4">
    <source>
        <dbReference type="ARBA" id="ARBA00022553"/>
    </source>
</evidence>
<dbReference type="CDD" id="cd06225">
    <property type="entry name" value="HAMP"/>
    <property type="match status" value="1"/>
</dbReference>
<dbReference type="InterPro" id="IPR001789">
    <property type="entry name" value="Sig_transdc_resp-reg_receiver"/>
</dbReference>
<evidence type="ECO:0000256" key="1">
    <source>
        <dbReference type="ARBA" id="ARBA00000085"/>
    </source>
</evidence>
<dbReference type="InterPro" id="IPR036641">
    <property type="entry name" value="HPT_dom_sf"/>
</dbReference>
<dbReference type="Gene3D" id="3.30.565.10">
    <property type="entry name" value="Histidine kinase-like ATPase, C-terminal domain"/>
    <property type="match status" value="1"/>
</dbReference>
<protein>
    <recommendedName>
        <fullName evidence="11">Virulence sensor protein BvgS</fullName>
        <ecNumber evidence="3">2.7.13.3</ecNumber>
    </recommendedName>
</protein>
<dbReference type="PRINTS" id="PR00344">
    <property type="entry name" value="BCTRLSENSOR"/>
</dbReference>
<dbReference type="OrthoDB" id="9810730at2"/>
<dbReference type="Pfam" id="PF17152">
    <property type="entry name" value="CHASE8"/>
    <property type="match status" value="1"/>
</dbReference>
<dbReference type="SUPFAM" id="SSF52172">
    <property type="entry name" value="CheY-like"/>
    <property type="match status" value="1"/>
</dbReference>
<dbReference type="PANTHER" id="PTHR45339">
    <property type="entry name" value="HYBRID SIGNAL TRANSDUCTION HISTIDINE KINASE J"/>
    <property type="match status" value="1"/>
</dbReference>
<evidence type="ECO:0000256" key="11">
    <source>
        <dbReference type="ARBA" id="ARBA00070152"/>
    </source>
</evidence>
<accession>A0A840S4X7</accession>
<dbReference type="PROSITE" id="PS50109">
    <property type="entry name" value="HIS_KIN"/>
    <property type="match status" value="1"/>
</dbReference>
<dbReference type="InterPro" id="IPR003661">
    <property type="entry name" value="HisK_dim/P_dom"/>
</dbReference>
<evidence type="ECO:0000256" key="9">
    <source>
        <dbReference type="ARBA" id="ARBA00023026"/>
    </source>
</evidence>
<evidence type="ECO:0000256" key="12">
    <source>
        <dbReference type="PROSITE-ProRule" id="PRU00169"/>
    </source>
</evidence>
<dbReference type="PROSITE" id="PS50110">
    <property type="entry name" value="RESPONSE_REGULATORY"/>
    <property type="match status" value="1"/>
</dbReference>
<dbReference type="SUPFAM" id="SSF47226">
    <property type="entry name" value="Histidine-containing phosphotransfer domain, HPT domain"/>
    <property type="match status" value="1"/>
</dbReference>
<dbReference type="PROSITE" id="PS50885">
    <property type="entry name" value="HAMP"/>
    <property type="match status" value="1"/>
</dbReference>
<dbReference type="Proteomes" id="UP000554837">
    <property type="component" value="Unassembled WGS sequence"/>
</dbReference>
<keyword evidence="5" id="KW-0808">Transferase</keyword>
<keyword evidence="17" id="KW-0238">DNA-binding</keyword>
<keyword evidence="13" id="KW-0812">Transmembrane</keyword>
<dbReference type="Pfam" id="PF01627">
    <property type="entry name" value="Hpt"/>
    <property type="match status" value="1"/>
</dbReference>
<keyword evidence="8" id="KW-0902">Two-component regulatory system</keyword>
<comment type="subcellular location">
    <subcellularLocation>
        <location evidence="2">Membrane</location>
    </subcellularLocation>
</comment>
<keyword evidence="6" id="KW-0732">Signal</keyword>
<dbReference type="InterPro" id="IPR005467">
    <property type="entry name" value="His_kinase_dom"/>
</dbReference>
<dbReference type="InterPro" id="IPR003594">
    <property type="entry name" value="HATPase_dom"/>
</dbReference>
<feature type="domain" description="Histidine kinase" evidence="14">
    <location>
        <begin position="275"/>
        <end position="498"/>
    </location>
</feature>
<dbReference type="SMART" id="SM00388">
    <property type="entry name" value="HisKA"/>
    <property type="match status" value="1"/>
</dbReference>
<dbReference type="AlphaFoldDB" id="A0A840S4X7"/>
<organism evidence="17 18">
    <name type="scientific">Inhella inkyongensis</name>
    <dbReference type="NCBI Taxonomy" id="392593"/>
    <lineage>
        <taxon>Bacteria</taxon>
        <taxon>Pseudomonadati</taxon>
        <taxon>Pseudomonadota</taxon>
        <taxon>Betaproteobacteria</taxon>
        <taxon>Burkholderiales</taxon>
        <taxon>Sphaerotilaceae</taxon>
        <taxon>Inhella</taxon>
    </lineage>
</organism>
<keyword evidence="13" id="KW-0472">Membrane</keyword>
<evidence type="ECO:0000256" key="2">
    <source>
        <dbReference type="ARBA" id="ARBA00004370"/>
    </source>
</evidence>
<comment type="caution">
    <text evidence="17">The sequence shown here is derived from an EMBL/GenBank/DDBJ whole genome shotgun (WGS) entry which is preliminary data.</text>
</comment>
<keyword evidence="9" id="KW-0843">Virulence</keyword>
<evidence type="ECO:0000256" key="7">
    <source>
        <dbReference type="ARBA" id="ARBA00022777"/>
    </source>
</evidence>
<dbReference type="Gene3D" id="1.20.120.160">
    <property type="entry name" value="HPT domain"/>
    <property type="match status" value="1"/>
</dbReference>
<evidence type="ECO:0000259" key="14">
    <source>
        <dbReference type="PROSITE" id="PS50109"/>
    </source>
</evidence>
<dbReference type="Gene3D" id="3.40.50.2300">
    <property type="match status" value="1"/>
</dbReference>
<dbReference type="Pfam" id="PF00512">
    <property type="entry name" value="HisKA"/>
    <property type="match status" value="1"/>
</dbReference>
<dbReference type="PANTHER" id="PTHR45339:SF3">
    <property type="entry name" value="HISTIDINE KINASE"/>
    <property type="match status" value="1"/>
</dbReference>
<keyword evidence="7 17" id="KW-0418">Kinase</keyword>
<dbReference type="InterPro" id="IPR011006">
    <property type="entry name" value="CheY-like_superfamily"/>
</dbReference>
<dbReference type="InterPro" id="IPR004358">
    <property type="entry name" value="Sig_transdc_His_kin-like_C"/>
</dbReference>
<dbReference type="SMART" id="SM00387">
    <property type="entry name" value="HATPase_c"/>
    <property type="match status" value="1"/>
</dbReference>
<evidence type="ECO:0000259" key="16">
    <source>
        <dbReference type="PROSITE" id="PS50885"/>
    </source>
</evidence>
<dbReference type="GO" id="GO:0005524">
    <property type="term" value="F:ATP binding"/>
    <property type="evidence" value="ECO:0007669"/>
    <property type="project" value="UniProtKB-KW"/>
</dbReference>
<keyword evidence="13" id="KW-1133">Transmembrane helix</keyword>
<dbReference type="SUPFAM" id="SSF158472">
    <property type="entry name" value="HAMP domain-like"/>
    <property type="match status" value="1"/>
</dbReference>
<dbReference type="InterPro" id="IPR036890">
    <property type="entry name" value="HATPase_C_sf"/>
</dbReference>
<dbReference type="SUPFAM" id="SSF47384">
    <property type="entry name" value="Homodimeric domain of signal transducing histidine kinase"/>
    <property type="match status" value="1"/>
</dbReference>
<evidence type="ECO:0000256" key="6">
    <source>
        <dbReference type="ARBA" id="ARBA00022729"/>
    </source>
</evidence>
<keyword evidence="4 12" id="KW-0597">Phosphoprotein</keyword>
<dbReference type="SMART" id="SM00304">
    <property type="entry name" value="HAMP"/>
    <property type="match status" value="1"/>
</dbReference>
<reference evidence="17 18" key="1">
    <citation type="submission" date="2020-08" db="EMBL/GenBank/DDBJ databases">
        <title>Genomic Encyclopedia of Type Strains, Phase IV (KMG-IV): sequencing the most valuable type-strain genomes for metagenomic binning, comparative biology and taxonomic classification.</title>
        <authorList>
            <person name="Goeker M."/>
        </authorList>
    </citation>
    <scope>NUCLEOTIDE SEQUENCE [LARGE SCALE GENOMIC DNA]</scope>
    <source>
        <strain evidence="17 18">DSM 23958</strain>
    </source>
</reference>
<dbReference type="InterPro" id="IPR036097">
    <property type="entry name" value="HisK_dim/P_sf"/>
</dbReference>
<dbReference type="Pfam" id="PF00072">
    <property type="entry name" value="Response_reg"/>
    <property type="match status" value="1"/>
</dbReference>
<dbReference type="InterPro" id="IPR033417">
    <property type="entry name" value="CHASE8"/>
</dbReference>
<dbReference type="Gene3D" id="6.10.340.10">
    <property type="match status" value="1"/>
</dbReference>
<evidence type="ECO:0000256" key="5">
    <source>
        <dbReference type="ARBA" id="ARBA00022679"/>
    </source>
</evidence>
<dbReference type="Pfam" id="PF00672">
    <property type="entry name" value="HAMP"/>
    <property type="match status" value="1"/>
</dbReference>
<dbReference type="GO" id="GO:0005886">
    <property type="term" value="C:plasma membrane"/>
    <property type="evidence" value="ECO:0007669"/>
    <property type="project" value="UniProtKB-SubCell"/>
</dbReference>
<dbReference type="GO" id="GO:0003677">
    <property type="term" value="F:DNA binding"/>
    <property type="evidence" value="ECO:0007669"/>
    <property type="project" value="UniProtKB-KW"/>
</dbReference>
<dbReference type="GO" id="GO:0000155">
    <property type="term" value="F:phosphorelay sensor kinase activity"/>
    <property type="evidence" value="ECO:0007669"/>
    <property type="project" value="InterPro"/>
</dbReference>
<evidence type="ECO:0000256" key="3">
    <source>
        <dbReference type="ARBA" id="ARBA00012438"/>
    </source>
</evidence>
<evidence type="ECO:0000256" key="10">
    <source>
        <dbReference type="ARBA" id="ARBA00058004"/>
    </source>
</evidence>
<sequence>MKTQQSLVPAARGARRQRSLVRRLESILVSTIGAALLAALLLITAKEFYVQRAAQLTAAQAWLNTLAVQAASPLAFDDPRGGADILGAASIYPGLQAAFILRPDGSRLAQHLARGQVDDPRLTQAASNRSDLFSDALYLRTPVWVSQERVGEVAAQVDLRPMWRSVAEFGLSLLLVLGGAGLAAALAARRYLHRALAPIGDLKQVVEQVAAGRQLDLRAPIQAPDEVGALTLGFNQMLDQIALRDAQLAEKSTNLLALKDAAEQASTLKTEFLALMSHELRTPMAGVLGMLQLSLRGQMDAVARERVELACRNASVLVQIVNDLLDVSKIEAGKLTLERLSFGLQPMVTEVMDLMRDRAAQKSIAFTLDWDPAIPPYVQGDPTRLRQVLLNLVGNALKFTERGHVSLRVNRLSGVAPDSALRLHFEVEDSGVGIDAQAQHRLFRKFEQADKSTTRRFGGTGLGLSICKQLVELMGGQIGLHSRPGQGSRFYFELPLPRGEAPAQDADPTLGQHDASLHVLVAEDAPTNQLIVEALLQEMGHTVRLVENGEQALQALLQESFDLILMDGRMPVMDGLEATQHIRAGIWRDQIIEQSHIPVVALTANASDQDRVRFLAAGMDDFLTKPLEEAALHRVLSQVIAQHRLAGHVLRPQRSSDAGVSGGPDLLAQLDALLLPPAGGEIQAPAPAPTSPPPTMEPRRGLMSADLSARMRAVFVEQAPLRLVEIEAAMRAGDWENAAVISHGLKGSLAYVAPDSEAFRLARLLEELADAGQGPAFVQQFEHFRAAIEAVCIEAIEGGR</sequence>
<proteinExistence type="predicted"/>
<evidence type="ECO:0000313" key="17">
    <source>
        <dbReference type="EMBL" id="MBB5204086.1"/>
    </source>
</evidence>
<dbReference type="EC" id="2.7.13.3" evidence="3"/>
<comment type="catalytic activity">
    <reaction evidence="1">
        <text>ATP + protein L-histidine = ADP + protein N-phospho-L-histidine.</text>
        <dbReference type="EC" id="2.7.13.3"/>
    </reaction>
</comment>
<feature type="domain" description="Response regulatory" evidence="15">
    <location>
        <begin position="518"/>
        <end position="640"/>
    </location>
</feature>
<dbReference type="CDD" id="cd16922">
    <property type="entry name" value="HATPase_EvgS-ArcB-TorS-like"/>
    <property type="match status" value="1"/>
</dbReference>
<dbReference type="FunFam" id="3.30.565.10:FF:000010">
    <property type="entry name" value="Sensor histidine kinase RcsC"/>
    <property type="match status" value="1"/>
</dbReference>
<evidence type="ECO:0000256" key="13">
    <source>
        <dbReference type="SAM" id="Phobius"/>
    </source>
</evidence>
<dbReference type="CDD" id="cd17546">
    <property type="entry name" value="REC_hyHK_CKI1_RcsC-like"/>
    <property type="match status" value="1"/>
</dbReference>
<evidence type="ECO:0000256" key="8">
    <source>
        <dbReference type="ARBA" id="ARBA00023012"/>
    </source>
</evidence>
<keyword evidence="18" id="KW-1185">Reference proteome</keyword>
<feature type="modified residue" description="4-aspartylphosphate" evidence="12">
    <location>
        <position position="567"/>
    </location>
</feature>
<feature type="domain" description="HAMP" evidence="16">
    <location>
        <begin position="193"/>
        <end position="246"/>
    </location>
</feature>
<dbReference type="SMART" id="SM00448">
    <property type="entry name" value="REC"/>
    <property type="match status" value="1"/>
</dbReference>
<comment type="function">
    <text evidence="10">Member of the two-component regulatory system BvgS/BvgA. Phosphorylates BvgA via a four-step phosphorelay in response to environmental signals.</text>
</comment>
<dbReference type="EMBL" id="JACHHO010000001">
    <property type="protein sequence ID" value="MBB5204086.1"/>
    <property type="molecule type" value="Genomic_DNA"/>
</dbReference>
<gene>
    <name evidence="17" type="ORF">HNQ51_001379</name>
</gene>
<dbReference type="Pfam" id="PF02518">
    <property type="entry name" value="HATPase_c"/>
    <property type="match status" value="1"/>
</dbReference>
<dbReference type="SUPFAM" id="SSF55874">
    <property type="entry name" value="ATPase domain of HSP90 chaperone/DNA topoisomerase II/histidine kinase"/>
    <property type="match status" value="1"/>
</dbReference>
<feature type="transmembrane region" description="Helical" evidence="13">
    <location>
        <begin position="20"/>
        <end position="43"/>
    </location>
</feature>